<gene>
    <name evidence="1" type="ORF">EJF14_30148</name>
</gene>
<evidence type="ECO:0000313" key="1">
    <source>
        <dbReference type="EMBL" id="QFZ27185.1"/>
    </source>
</evidence>
<keyword evidence="2" id="KW-1185">Reference proteome</keyword>
<protein>
    <submittedName>
        <fullName evidence="1">Uncharacterized protein</fullName>
    </submittedName>
</protein>
<accession>A0ACD0WIQ6</accession>
<evidence type="ECO:0000313" key="2">
    <source>
        <dbReference type="Proteomes" id="UP000326582"/>
    </source>
</evidence>
<dbReference type="EMBL" id="CP038486">
    <property type="protein sequence ID" value="QFZ27185.1"/>
    <property type="molecule type" value="Genomic_DNA"/>
</dbReference>
<organism evidence="1 2">
    <name type="scientific">Clavispora lusitaniae</name>
    <name type="common">Candida lusitaniae</name>
    <dbReference type="NCBI Taxonomy" id="36911"/>
    <lineage>
        <taxon>Eukaryota</taxon>
        <taxon>Fungi</taxon>
        <taxon>Dikarya</taxon>
        <taxon>Ascomycota</taxon>
        <taxon>Saccharomycotina</taxon>
        <taxon>Pichiomycetes</taxon>
        <taxon>Metschnikowiaceae</taxon>
        <taxon>Clavispora</taxon>
    </lineage>
</organism>
<reference evidence="2" key="1">
    <citation type="journal article" date="2019" name="MBio">
        <title>Comparative genomics for the elucidation of multidrug resistance (MDR) in Candida lusitaniae.</title>
        <authorList>
            <person name="Kannan A."/>
            <person name="Asner S.A."/>
            <person name="Trachsel E."/>
            <person name="Kelly S."/>
            <person name="Parker J."/>
            <person name="Sanglard D."/>
        </authorList>
    </citation>
    <scope>NUCLEOTIDE SEQUENCE [LARGE SCALE GENOMIC DNA]</scope>
    <source>
        <strain evidence="2">P1</strain>
    </source>
</reference>
<proteinExistence type="predicted"/>
<dbReference type="Proteomes" id="UP000326582">
    <property type="component" value="Chromosome 3"/>
</dbReference>
<sequence>MSMIPGTFPSVPYASEETEDASMSFSAATLSDVDQPYQSKFSERENASRRVFFQRHMILQLSTLAYFLMGFQFVRYFRWACFVPFLMHLMVHFQMQVGSVVRGDNTGANFLSQTLDQQQAVANRSGIPFDRAAATTRAIATVWLCLYWKSLITAAWHVVFVVAWLRPQADVEGITKLTQNSWLFFSLLGDTWDYYSKDDPLWLRLWNLRLVGAVTLDVAISLIQLCLFQCVYLQAENSPRGLRLNEQEINILRVKPAASAPKGAVLHIRLYQALEGSWD</sequence>
<name>A0ACD0WIQ6_CLALS</name>